<reference evidence="1" key="1">
    <citation type="submission" date="2021-03" db="EMBL/GenBank/DDBJ databases">
        <title>Plesiomonas shigelloides zfcc0051, isolated from zebrafish feces.</title>
        <authorList>
            <person name="Vanderhoek Z."/>
            <person name="Gaulke C."/>
        </authorList>
    </citation>
    <scope>NUCLEOTIDE SEQUENCE</scope>
    <source>
        <strain evidence="1">Zfcc0051</strain>
    </source>
</reference>
<evidence type="ECO:0000313" key="1">
    <source>
        <dbReference type="EMBL" id="MBO1106644.1"/>
    </source>
</evidence>
<protein>
    <submittedName>
        <fullName evidence="1">Type VI secretion system baseplate subunit TssF</fullName>
    </submittedName>
</protein>
<dbReference type="PANTHER" id="PTHR35370">
    <property type="entry name" value="CYTOPLASMIC PROTEIN-RELATED-RELATED"/>
    <property type="match status" value="1"/>
</dbReference>
<sequence length="590" mass="66782">MPLDNYFRDELAYLRLQGREFADAHPELTRFLSEQTTDPDVERLLEGFAFLTGSLRAKIEDEFPELTHGLLGMLWPNYLRPVPSMTVMQFSVIPGAIVQPAPVARGCRLDSLPVDGVTCHFQTCHDAWIYPADIHDIRAQSGNDLSTITTEIHLHSPLTLAELQLDKLRFYLGGDSYTANELYYWLSAQLSYIELDVNGQRFRQSASVLKALGFERDDALLPYPGNVYSGYRILQEYFCFPESFLFFELSGAGADWPKQPLAVTEFKLHFCFERPLPSALKIRPDSLQLNCVPAINLFQHDSEPINLHGRQTEYPLKASYRYADSFEIFSVDKVESWAEGGIGRARGATRQYHPFESFQHQIERAKGRQALYYRIRVREAVSGDGFEHALSFVRGDETAMLGLDESVSVSLTCTNRGKAARLPVGAICVPTGSSPSFATFKNLLRPTRPLRPALDGSLHWTLISNLSLNYVSLLRRDALVQILRTYDFPALHDKQAEQASRKRLAGIEQIETVPVDRLVRGMPVRGLKSVLSIRQSAFGSEGELYLFSTVLAHFFSLYASVNAFHLLEVVNLDNQERYRWPVQIGQHSMM</sequence>
<accession>A0A8I2B0F6</accession>
<organism evidence="1 2">
    <name type="scientific">Plesiomonas shigelloides</name>
    <name type="common">Aeromonas shigelloides</name>
    <dbReference type="NCBI Taxonomy" id="703"/>
    <lineage>
        <taxon>Bacteria</taxon>
        <taxon>Pseudomonadati</taxon>
        <taxon>Pseudomonadota</taxon>
        <taxon>Gammaproteobacteria</taxon>
        <taxon>Enterobacterales</taxon>
        <taxon>Enterobacteriaceae</taxon>
        <taxon>Plesiomonas</taxon>
    </lineage>
</organism>
<dbReference type="Pfam" id="PF05947">
    <property type="entry name" value="T6SS_TssF"/>
    <property type="match status" value="1"/>
</dbReference>
<dbReference type="RefSeq" id="WP_207541357.1">
    <property type="nucleotide sequence ID" value="NZ_JAFNAA010000001.1"/>
</dbReference>
<name>A0A8I2B0F6_PLESH</name>
<dbReference type="NCBIfam" id="TIGR03359">
    <property type="entry name" value="VI_chp_6"/>
    <property type="match status" value="1"/>
</dbReference>
<proteinExistence type="predicted"/>
<gene>
    <name evidence="1" type="primary">tssF</name>
    <name evidence="1" type="ORF">J2R62_00155</name>
</gene>
<dbReference type="InterPro" id="IPR010272">
    <property type="entry name" value="T6SS_TssF"/>
</dbReference>
<dbReference type="Proteomes" id="UP000664658">
    <property type="component" value="Unassembled WGS sequence"/>
</dbReference>
<dbReference type="PANTHER" id="PTHR35370:SF4">
    <property type="entry name" value="TYPE VI SECRETION SYSTEM BASEPLATE SUBUNIT TSSF"/>
    <property type="match status" value="1"/>
</dbReference>
<dbReference type="PIRSF" id="PIRSF028304">
    <property type="entry name" value="UCP028304"/>
    <property type="match status" value="1"/>
</dbReference>
<dbReference type="AlphaFoldDB" id="A0A8I2B0F6"/>
<dbReference type="EMBL" id="JAFNAA010000001">
    <property type="protein sequence ID" value="MBO1106644.1"/>
    <property type="molecule type" value="Genomic_DNA"/>
</dbReference>
<evidence type="ECO:0000313" key="2">
    <source>
        <dbReference type="Proteomes" id="UP000664658"/>
    </source>
</evidence>
<comment type="caution">
    <text evidence="1">The sequence shown here is derived from an EMBL/GenBank/DDBJ whole genome shotgun (WGS) entry which is preliminary data.</text>
</comment>